<keyword evidence="3" id="KW-1185">Reference proteome</keyword>
<dbReference type="GO" id="GO:0051276">
    <property type="term" value="P:chromosome organization"/>
    <property type="evidence" value="ECO:0007669"/>
    <property type="project" value="InterPro"/>
</dbReference>
<evidence type="ECO:0000256" key="1">
    <source>
        <dbReference type="SAM" id="MobiDB-lite"/>
    </source>
</evidence>
<organism evidence="2 3">
    <name type="scientific">Hymenobacter nivis</name>
    <dbReference type="NCBI Taxonomy" id="1850093"/>
    <lineage>
        <taxon>Bacteria</taxon>
        <taxon>Pseudomonadati</taxon>
        <taxon>Bacteroidota</taxon>
        <taxon>Cytophagia</taxon>
        <taxon>Cytophagales</taxon>
        <taxon>Hymenobacteraceae</taxon>
        <taxon>Hymenobacter</taxon>
    </lineage>
</organism>
<dbReference type="Proteomes" id="UP000317646">
    <property type="component" value="Unassembled WGS sequence"/>
</dbReference>
<dbReference type="InterPro" id="IPR038713">
    <property type="entry name" value="Terminase_Gp1_N_sf"/>
</dbReference>
<comment type="caution">
    <text evidence="2">The sequence shown here is derived from an EMBL/GenBank/DDBJ whole genome shotgun (WGS) entry which is preliminary data.</text>
</comment>
<feature type="region of interest" description="Disordered" evidence="1">
    <location>
        <begin position="190"/>
        <end position="215"/>
    </location>
</feature>
<reference evidence="2 3" key="1">
    <citation type="journal article" date="2019" name="Environ. Microbiol.">
        <title>Species interactions and distinct microbial communities in high Arctic permafrost affected cryosols are associated with the CH4 and CO2 gas fluxes.</title>
        <authorList>
            <person name="Altshuler I."/>
            <person name="Hamel J."/>
            <person name="Turney S."/>
            <person name="Magnuson E."/>
            <person name="Levesque R."/>
            <person name="Greer C."/>
            <person name="Whyte L.G."/>
        </authorList>
    </citation>
    <scope>NUCLEOTIDE SEQUENCE [LARGE SCALE GENOMIC DNA]</scope>
    <source>
        <strain evidence="2 3">S9.2P</strain>
    </source>
</reference>
<evidence type="ECO:0000313" key="2">
    <source>
        <dbReference type="EMBL" id="TPG66081.1"/>
    </source>
</evidence>
<name>A0A502GVT6_9BACT</name>
<dbReference type="Gene3D" id="1.10.10.1400">
    <property type="entry name" value="Terminase, small subunit, N-terminal DNA-binding domain, HTH motif"/>
    <property type="match status" value="1"/>
</dbReference>
<gene>
    <name evidence="2" type="ORF">EAH73_11975</name>
</gene>
<dbReference type="AlphaFoldDB" id="A0A502GVT6"/>
<dbReference type="Pfam" id="PF03592">
    <property type="entry name" value="Terminase_2"/>
    <property type="match status" value="1"/>
</dbReference>
<accession>A0A502GVT6</accession>
<dbReference type="InterPro" id="IPR005335">
    <property type="entry name" value="Terminase_ssu"/>
</dbReference>
<protein>
    <submittedName>
        <fullName evidence="2">Terminase small subunit</fullName>
    </submittedName>
</protein>
<sequence>MLIYLSSKQLCLFYALYRCTLLYISLPRMFTPGKKPKPKRLTPKQLRFVEEYCVDWNGTKAAERAGFSPKSARQQAANMLAEEHIQGAVAKRMEGFSMSAAEAIAKLADWGRGTVGRFLKVNEDGVATINLAHVEAKEYLHLLKKVKQKRHITRTDNGEFEDITTEIELHDAKDAVDKILKLHGRYAPQKYDHTTNGKDLPSGPPPNIYMPDNGR</sequence>
<evidence type="ECO:0000313" key="3">
    <source>
        <dbReference type="Proteomes" id="UP000317646"/>
    </source>
</evidence>
<proteinExistence type="predicted"/>
<dbReference type="EMBL" id="RCYZ01000004">
    <property type="protein sequence ID" value="TPG66081.1"/>
    <property type="molecule type" value="Genomic_DNA"/>
</dbReference>